<evidence type="ECO:0000259" key="6">
    <source>
        <dbReference type="Pfam" id="PF00881"/>
    </source>
</evidence>
<dbReference type="PANTHER" id="PTHR43673:SF2">
    <property type="entry name" value="NITROREDUCTASE"/>
    <property type="match status" value="1"/>
</dbReference>
<sequence>MTDQTHTEPRWSHFCEVNEHRRAIRDFDGAPLLDEDVRAVLQAALLAPSSGNLQPYELHWLRDTDLKQRVAEACHAQRAARSASTLVVVAASRRIGLRTAARQLQHVEHATDLDARSRTYHLGQVRKFTRFLKLAPLLLWTPMRALLSLLNPVHSLLPIGTSGMRNWAARSGIYAAQTLMLAASARGLDSCPMEGFDAPKVAKALGLPRGTVIPIVIALGHRSADARLEPRWRRALTDAVIEH</sequence>
<dbReference type="SUPFAM" id="SSF55469">
    <property type="entry name" value="FMN-dependent nitroreductase-like"/>
    <property type="match status" value="1"/>
</dbReference>
<dbReference type="GO" id="GO:0016491">
    <property type="term" value="F:oxidoreductase activity"/>
    <property type="evidence" value="ECO:0007669"/>
    <property type="project" value="UniProtKB-KW"/>
</dbReference>
<dbReference type="Proteomes" id="UP000315369">
    <property type="component" value="Unassembled WGS sequence"/>
</dbReference>
<dbReference type="RefSeq" id="WP_141642410.1">
    <property type="nucleotide sequence ID" value="NZ_VIFM01000033.1"/>
</dbReference>
<comment type="cofactor">
    <cofactor evidence="1">
        <name>FMN</name>
        <dbReference type="ChEBI" id="CHEBI:58210"/>
    </cofactor>
</comment>
<comment type="caution">
    <text evidence="7">The sequence shown here is derived from an EMBL/GenBank/DDBJ whole genome shotgun (WGS) entry which is preliminary data.</text>
</comment>
<comment type="similarity">
    <text evidence="2">Belongs to the nitroreductase family.</text>
</comment>
<evidence type="ECO:0000256" key="4">
    <source>
        <dbReference type="ARBA" id="ARBA00022643"/>
    </source>
</evidence>
<evidence type="ECO:0000256" key="2">
    <source>
        <dbReference type="ARBA" id="ARBA00007118"/>
    </source>
</evidence>
<reference evidence="7 8" key="1">
    <citation type="submission" date="2019-06" db="EMBL/GenBank/DDBJ databases">
        <authorList>
            <person name="Livingstone P."/>
            <person name="Whitworth D."/>
        </authorList>
    </citation>
    <scope>NUCLEOTIDE SEQUENCE [LARGE SCALE GENOMIC DNA]</scope>
    <source>
        <strain evidence="7 8">AM401</strain>
    </source>
</reference>
<dbReference type="AlphaFoldDB" id="A0A540X3Q2"/>
<dbReference type="Pfam" id="PF00881">
    <property type="entry name" value="Nitroreductase"/>
    <property type="match status" value="1"/>
</dbReference>
<dbReference type="Gene3D" id="3.40.109.10">
    <property type="entry name" value="NADH Oxidase"/>
    <property type="match status" value="1"/>
</dbReference>
<keyword evidence="8" id="KW-1185">Reference proteome</keyword>
<evidence type="ECO:0000256" key="5">
    <source>
        <dbReference type="ARBA" id="ARBA00023002"/>
    </source>
</evidence>
<keyword evidence="3" id="KW-0285">Flavoprotein</keyword>
<name>A0A540X3Q2_9BACT</name>
<dbReference type="OrthoDB" id="9809288at2"/>
<dbReference type="PANTHER" id="PTHR43673">
    <property type="entry name" value="NAD(P)H NITROREDUCTASE YDGI-RELATED"/>
    <property type="match status" value="1"/>
</dbReference>
<evidence type="ECO:0000313" key="7">
    <source>
        <dbReference type="EMBL" id="TQF15897.1"/>
    </source>
</evidence>
<keyword evidence="4" id="KW-0288">FMN</keyword>
<evidence type="ECO:0000256" key="3">
    <source>
        <dbReference type="ARBA" id="ARBA00022630"/>
    </source>
</evidence>
<gene>
    <name evidence="7" type="ORF">FJV41_11050</name>
</gene>
<evidence type="ECO:0000313" key="8">
    <source>
        <dbReference type="Proteomes" id="UP000315369"/>
    </source>
</evidence>
<keyword evidence="5" id="KW-0560">Oxidoreductase</keyword>
<accession>A0A540X3Q2</accession>
<dbReference type="InterPro" id="IPR000415">
    <property type="entry name" value="Nitroreductase-like"/>
</dbReference>
<evidence type="ECO:0000256" key="1">
    <source>
        <dbReference type="ARBA" id="ARBA00001917"/>
    </source>
</evidence>
<proteinExistence type="inferred from homology"/>
<organism evidence="7 8">
    <name type="scientific">Myxococcus llanfairpwllgwyngyllgogerychwyrndrobwllllantysiliogogogochensis</name>
    <dbReference type="NCBI Taxonomy" id="2590453"/>
    <lineage>
        <taxon>Bacteria</taxon>
        <taxon>Pseudomonadati</taxon>
        <taxon>Myxococcota</taxon>
        <taxon>Myxococcia</taxon>
        <taxon>Myxococcales</taxon>
        <taxon>Cystobacterineae</taxon>
        <taxon>Myxococcaceae</taxon>
        <taxon>Myxococcus</taxon>
    </lineage>
</organism>
<dbReference type="EMBL" id="VIFM01000033">
    <property type="protein sequence ID" value="TQF15897.1"/>
    <property type="molecule type" value="Genomic_DNA"/>
</dbReference>
<feature type="domain" description="Nitroreductase" evidence="6">
    <location>
        <begin position="20"/>
        <end position="221"/>
    </location>
</feature>
<protein>
    <submittedName>
        <fullName evidence="7">Nitroreductase family protein</fullName>
    </submittedName>
</protein>
<dbReference type="InterPro" id="IPR029479">
    <property type="entry name" value="Nitroreductase"/>
</dbReference>